<dbReference type="Proteomes" id="UP000005038">
    <property type="component" value="Unassembled WGS sequence"/>
</dbReference>
<name>H5TLL6_GORO1</name>
<comment type="caution">
    <text evidence="4">The sequence shown here is derived from an EMBL/GenBank/DDBJ whole genome shotgun (WGS) entry which is preliminary data.</text>
</comment>
<dbReference type="RefSeq" id="WP_007238611.1">
    <property type="nucleotide sequence ID" value="NZ_BAFB01000105.1"/>
</dbReference>
<evidence type="ECO:0000259" key="3">
    <source>
        <dbReference type="Pfam" id="PF23717"/>
    </source>
</evidence>
<feature type="region of interest" description="Disordered" evidence="1">
    <location>
        <begin position="306"/>
        <end position="379"/>
    </location>
</feature>
<dbReference type="InterPro" id="IPR055583">
    <property type="entry name" value="DUF7159"/>
</dbReference>
<dbReference type="Pfam" id="PF23717">
    <property type="entry name" value="DUF7159"/>
    <property type="match status" value="1"/>
</dbReference>
<keyword evidence="2" id="KW-1133">Transmembrane helix</keyword>
<gene>
    <name evidence="4" type="ORF">GOOTI_105_00390</name>
</gene>
<feature type="compositionally biased region" description="Polar residues" evidence="1">
    <location>
        <begin position="306"/>
        <end position="331"/>
    </location>
</feature>
<evidence type="ECO:0000313" key="5">
    <source>
        <dbReference type="Proteomes" id="UP000005038"/>
    </source>
</evidence>
<proteinExistence type="predicted"/>
<dbReference type="STRING" id="1108044.GOOTI_105_00390"/>
<organism evidence="4 5">
    <name type="scientific">Gordonia otitidis (strain DSM 44809 / CCUG 52243 / JCM 12355 / NBRC 100426 / IFM 10032)</name>
    <dbReference type="NCBI Taxonomy" id="1108044"/>
    <lineage>
        <taxon>Bacteria</taxon>
        <taxon>Bacillati</taxon>
        <taxon>Actinomycetota</taxon>
        <taxon>Actinomycetes</taxon>
        <taxon>Mycobacteriales</taxon>
        <taxon>Gordoniaceae</taxon>
        <taxon>Gordonia</taxon>
    </lineage>
</organism>
<evidence type="ECO:0000256" key="1">
    <source>
        <dbReference type="SAM" id="MobiDB-lite"/>
    </source>
</evidence>
<accession>H5TLL6</accession>
<feature type="domain" description="DUF7159" evidence="3">
    <location>
        <begin position="153"/>
        <end position="255"/>
    </location>
</feature>
<protein>
    <recommendedName>
        <fullName evidence="3">DUF7159 domain-containing protein</fullName>
    </recommendedName>
</protein>
<dbReference type="AlphaFoldDB" id="H5TLL6"/>
<evidence type="ECO:0000313" key="4">
    <source>
        <dbReference type="EMBL" id="GAB34374.1"/>
    </source>
</evidence>
<feature type="transmembrane region" description="Helical" evidence="2">
    <location>
        <begin position="280"/>
        <end position="301"/>
    </location>
</feature>
<keyword evidence="2" id="KW-0472">Membrane</keyword>
<keyword evidence="2" id="KW-0812">Transmembrane</keyword>
<feature type="compositionally biased region" description="Low complexity" evidence="1">
    <location>
        <begin position="350"/>
        <end position="379"/>
    </location>
</feature>
<dbReference type="EMBL" id="BAFB01000105">
    <property type="protein sequence ID" value="GAB34374.1"/>
    <property type="molecule type" value="Genomic_DNA"/>
</dbReference>
<feature type="region of interest" description="Disordered" evidence="1">
    <location>
        <begin position="1"/>
        <end position="25"/>
    </location>
</feature>
<evidence type="ECO:0000256" key="2">
    <source>
        <dbReference type="SAM" id="Phobius"/>
    </source>
</evidence>
<reference evidence="4" key="1">
    <citation type="submission" date="2012-02" db="EMBL/GenBank/DDBJ databases">
        <title>Whole genome shotgun sequence of Gordonia otitidis NBRC 100426.</title>
        <authorList>
            <person name="Yoshida I."/>
            <person name="Hosoyama A."/>
            <person name="Tsuchikane K."/>
            <person name="Katsumata H."/>
            <person name="Yamazaki S."/>
            <person name="Fujita N."/>
        </authorList>
    </citation>
    <scope>NUCLEOTIDE SEQUENCE [LARGE SCALE GENOMIC DNA]</scope>
    <source>
        <strain evidence="4">NBRC 100426</strain>
    </source>
</reference>
<keyword evidence="5" id="KW-1185">Reference proteome</keyword>
<sequence>MTQSTGTPSTGTQATGTPPAARAGTGPVVLGVSVVGDEIASVVTRSAGGGDEIAASNLVDLPDHLPESAAAAITELVESVPFEVDHLVVSCTRPSTRDYLAQTFTPGPSTPAWYQSTSVDDISTAMVAVALRSPGGAGATAVVNLARPGQPADGVCVALVDHTTGQLLDTRDNSTTQGIPVTDPQGADELARLILSADGGSRLSSVVCVGAGAELPGVAPALEYALARPVSIAEMPALALAAGAAATPAATTVMPASESVSGGHTAAPIRARRDATGLRWWALGAVIGVAVLLGAIGLTALHASGDDNSATSDSPASTVTVTDTPQRATVTRQDDAVTETETETRREVRTTTVTPPTVTRTTEAPAATQTETQTVTDTATVTATVTVTEQSGGGEGGQGGEGTGG</sequence>